<dbReference type="OrthoDB" id="9805770at2"/>
<name>A0A3N0ELU9_SINP1</name>
<dbReference type="Pfam" id="PF00198">
    <property type="entry name" value="2-oxoacid_dh"/>
    <property type="match status" value="1"/>
</dbReference>
<comment type="function">
    <text evidence="1 11">E2 component of the 2-oxoglutarate dehydrogenase (OGDH) complex which catalyzes the second step in the conversion of 2-oxoglutarate to succinyl-CoA and CO(2).</text>
</comment>
<dbReference type="GO" id="GO:0045252">
    <property type="term" value="C:oxoglutarate dehydrogenase complex"/>
    <property type="evidence" value="ECO:0007669"/>
    <property type="project" value="UniProtKB-UniRule"/>
</dbReference>
<dbReference type="SUPFAM" id="SSF51230">
    <property type="entry name" value="Single hybrid motif"/>
    <property type="match status" value="1"/>
</dbReference>
<accession>A0A3N0ELU9</accession>
<comment type="similarity">
    <text evidence="3 11">Belongs to the 2-oxoacid dehydrogenase family.</text>
</comment>
<organism evidence="15 16">
    <name type="scientific">Sinomicrobium pectinilyticum</name>
    <dbReference type="NCBI Taxonomy" id="1084421"/>
    <lineage>
        <taxon>Bacteria</taxon>
        <taxon>Pseudomonadati</taxon>
        <taxon>Bacteroidota</taxon>
        <taxon>Flavobacteriia</taxon>
        <taxon>Flavobacteriales</taxon>
        <taxon>Flavobacteriaceae</taxon>
        <taxon>Sinomicrobium</taxon>
    </lineage>
</organism>
<dbReference type="CDD" id="cd06849">
    <property type="entry name" value="lipoyl_domain"/>
    <property type="match status" value="1"/>
</dbReference>
<dbReference type="InterPro" id="IPR006255">
    <property type="entry name" value="SucB"/>
</dbReference>
<evidence type="ECO:0000256" key="11">
    <source>
        <dbReference type="RuleBase" id="RU361138"/>
    </source>
</evidence>
<dbReference type="EMBL" id="RJTM01000057">
    <property type="protein sequence ID" value="RNL88742.1"/>
    <property type="molecule type" value="Genomic_DNA"/>
</dbReference>
<keyword evidence="6 11" id="KW-0816">Tricarboxylic acid cycle</keyword>
<protein>
    <recommendedName>
        <fullName evidence="5 11">Dihydrolipoyllysine-residue succinyltransferase component of 2-oxoglutarate dehydrogenase complex</fullName>
        <ecNumber evidence="4 11">2.3.1.61</ecNumber>
    </recommendedName>
    <alternativeName>
        <fullName evidence="11">2-oxoglutarate dehydrogenase complex component E2</fullName>
    </alternativeName>
</protein>
<dbReference type="GO" id="GO:0004149">
    <property type="term" value="F:dihydrolipoyllysine-residue succinyltransferase activity"/>
    <property type="evidence" value="ECO:0007669"/>
    <property type="project" value="UniProtKB-UniRule"/>
</dbReference>
<keyword evidence="8 11" id="KW-0450">Lipoyl</keyword>
<dbReference type="NCBIfam" id="NF004309">
    <property type="entry name" value="PRK05704.1"/>
    <property type="match status" value="1"/>
</dbReference>
<evidence type="ECO:0000256" key="9">
    <source>
        <dbReference type="ARBA" id="ARBA00023315"/>
    </source>
</evidence>
<dbReference type="Gene3D" id="4.10.320.10">
    <property type="entry name" value="E3-binding domain"/>
    <property type="match status" value="1"/>
</dbReference>
<dbReference type="InterPro" id="IPR050537">
    <property type="entry name" value="2-oxoacid_dehydrogenase"/>
</dbReference>
<evidence type="ECO:0000256" key="4">
    <source>
        <dbReference type="ARBA" id="ARBA00012945"/>
    </source>
</evidence>
<dbReference type="InterPro" id="IPR000089">
    <property type="entry name" value="Biotin_lipoyl"/>
</dbReference>
<comment type="pathway">
    <text evidence="2 11">Amino-acid degradation; L-lysine degradation via saccharopine pathway; glutaryl-CoA from L-lysine: step 6/6.</text>
</comment>
<feature type="region of interest" description="Disordered" evidence="12">
    <location>
        <begin position="79"/>
        <end position="181"/>
    </location>
</feature>
<feature type="compositionally biased region" description="Basic and acidic residues" evidence="12">
    <location>
        <begin position="147"/>
        <end position="160"/>
    </location>
</feature>
<feature type="domain" description="Peripheral subunit-binding (PSBD)" evidence="14">
    <location>
        <begin position="126"/>
        <end position="163"/>
    </location>
</feature>
<dbReference type="PANTHER" id="PTHR43416">
    <property type="entry name" value="DIHYDROLIPOYLLYSINE-RESIDUE SUCCINYLTRANSFERASE COMPONENT OF 2-OXOGLUTARATE DEHYDROGENASE COMPLEX, MITOCHONDRIAL-RELATED"/>
    <property type="match status" value="1"/>
</dbReference>
<gene>
    <name evidence="15" type="primary">odhB</name>
    <name evidence="15" type="ORF">ED312_08145</name>
</gene>
<reference evidence="15 16" key="1">
    <citation type="submission" date="2018-10" db="EMBL/GenBank/DDBJ databases">
        <title>Sinomicrobium pectinilyticum sp. nov., a pectinase-producing bacterium isolated from alkaline and saline soil, and emended description of the genus Sinomicrobium.</title>
        <authorList>
            <person name="Cheng B."/>
            <person name="Li C."/>
            <person name="Lai Q."/>
            <person name="Du M."/>
            <person name="Shao Z."/>
            <person name="Xu P."/>
            <person name="Yang C."/>
        </authorList>
    </citation>
    <scope>NUCLEOTIDE SEQUENCE [LARGE SCALE GENOMIC DNA]</scope>
    <source>
        <strain evidence="15 16">5DNS001</strain>
    </source>
</reference>
<evidence type="ECO:0000313" key="16">
    <source>
        <dbReference type="Proteomes" id="UP000267469"/>
    </source>
</evidence>
<comment type="cofactor">
    <cofactor evidence="11">
        <name>(R)-lipoate</name>
        <dbReference type="ChEBI" id="CHEBI:83088"/>
    </cofactor>
    <text evidence="11">Binds 1 lipoyl cofactor covalently.</text>
</comment>
<sequence length="413" mass="44607">MILEMKVPSPGESITEVEIAEWLVSDGDYVEKDQAIAEVDSDKATLELPAEASGIITLKAEEGDAVAVGEVVCLIDTGAAKPEGGDADKKEKPEAKEEKKEAPKEEAKPAAQPAQPEKKETYASGTASPAAKKILEEKGVPANEIKGTGKDGRITKDDAVKAVPSMGTPGPGSRGQERKKLSMLRRKVAERLVSAKNETAMLTTFNEVNMTPIFKLRNQYKEDFKSKHGVGLGFMSFFTKAVVRALQLFPDVNSMIDGDYKISYDFCDISVAVSGPKGLMVPVVRNAENLSFRGIESEIKRLAIRARDGQITVDEMTGGTFTISNGGVFGSMLSTPIINPPQSGILGMHNILERPIAVDGKVEIHPMMYVALSYDHRIIDGKESVGFLVAIKEALESPEELLMDGNARKALEL</sequence>
<dbReference type="UniPathway" id="UPA00868">
    <property type="reaction ID" value="UER00840"/>
</dbReference>
<dbReference type="InterPro" id="IPR036625">
    <property type="entry name" value="E3-bd_dom_sf"/>
</dbReference>
<dbReference type="InterPro" id="IPR023213">
    <property type="entry name" value="CAT-like_dom_sf"/>
</dbReference>
<evidence type="ECO:0000256" key="3">
    <source>
        <dbReference type="ARBA" id="ARBA00007317"/>
    </source>
</evidence>
<evidence type="ECO:0000256" key="2">
    <source>
        <dbReference type="ARBA" id="ARBA00005145"/>
    </source>
</evidence>
<evidence type="ECO:0000256" key="10">
    <source>
        <dbReference type="ARBA" id="ARBA00052761"/>
    </source>
</evidence>
<dbReference type="Pfam" id="PF00364">
    <property type="entry name" value="Biotin_lipoyl"/>
    <property type="match status" value="1"/>
</dbReference>
<dbReference type="NCBIfam" id="TIGR01347">
    <property type="entry name" value="sucB"/>
    <property type="match status" value="1"/>
</dbReference>
<evidence type="ECO:0000256" key="6">
    <source>
        <dbReference type="ARBA" id="ARBA00022532"/>
    </source>
</evidence>
<evidence type="ECO:0000256" key="7">
    <source>
        <dbReference type="ARBA" id="ARBA00022679"/>
    </source>
</evidence>
<feature type="compositionally biased region" description="Basic and acidic residues" evidence="12">
    <location>
        <begin position="83"/>
        <end position="108"/>
    </location>
</feature>
<comment type="caution">
    <text evidence="15">The sequence shown here is derived from an EMBL/GenBank/DDBJ whole genome shotgun (WGS) entry which is preliminary data.</text>
</comment>
<dbReference type="GO" id="GO:0006099">
    <property type="term" value="P:tricarboxylic acid cycle"/>
    <property type="evidence" value="ECO:0007669"/>
    <property type="project" value="UniProtKB-UniRule"/>
</dbReference>
<dbReference type="EC" id="2.3.1.61" evidence="4 11"/>
<evidence type="ECO:0000256" key="8">
    <source>
        <dbReference type="ARBA" id="ARBA00022823"/>
    </source>
</evidence>
<feature type="domain" description="Lipoyl-binding" evidence="13">
    <location>
        <begin position="2"/>
        <end position="76"/>
    </location>
</feature>
<evidence type="ECO:0000259" key="13">
    <source>
        <dbReference type="PROSITE" id="PS50968"/>
    </source>
</evidence>
<dbReference type="InterPro" id="IPR011053">
    <property type="entry name" value="Single_hybrid_motif"/>
</dbReference>
<dbReference type="AlphaFoldDB" id="A0A3N0ELU9"/>
<dbReference type="PANTHER" id="PTHR43416:SF5">
    <property type="entry name" value="DIHYDROLIPOYLLYSINE-RESIDUE SUCCINYLTRANSFERASE COMPONENT OF 2-OXOGLUTARATE DEHYDROGENASE COMPLEX, MITOCHONDRIAL"/>
    <property type="match status" value="1"/>
</dbReference>
<keyword evidence="7 11" id="KW-0808">Transferase</keyword>
<evidence type="ECO:0000256" key="5">
    <source>
        <dbReference type="ARBA" id="ARBA00019511"/>
    </source>
</evidence>
<dbReference type="InterPro" id="IPR001078">
    <property type="entry name" value="2-oxoacid_DH_actylTfrase"/>
</dbReference>
<dbReference type="Gene3D" id="3.30.559.10">
    <property type="entry name" value="Chloramphenicol acetyltransferase-like domain"/>
    <property type="match status" value="1"/>
</dbReference>
<dbReference type="SUPFAM" id="SSF47005">
    <property type="entry name" value="Peripheral subunit-binding domain of 2-oxo acid dehydrogenase complex"/>
    <property type="match status" value="1"/>
</dbReference>
<evidence type="ECO:0000259" key="14">
    <source>
        <dbReference type="PROSITE" id="PS51826"/>
    </source>
</evidence>
<keyword evidence="9 11" id="KW-0012">Acyltransferase</keyword>
<dbReference type="RefSeq" id="WP_123215502.1">
    <property type="nucleotide sequence ID" value="NZ_RJTM01000057.1"/>
</dbReference>
<dbReference type="PROSITE" id="PS50968">
    <property type="entry name" value="BIOTINYL_LIPOYL"/>
    <property type="match status" value="1"/>
</dbReference>
<dbReference type="Gene3D" id="2.40.50.100">
    <property type="match status" value="1"/>
</dbReference>
<proteinExistence type="inferred from homology"/>
<evidence type="ECO:0000256" key="1">
    <source>
        <dbReference type="ARBA" id="ARBA00004052"/>
    </source>
</evidence>
<keyword evidence="16" id="KW-1185">Reference proteome</keyword>
<dbReference type="PROSITE" id="PS51826">
    <property type="entry name" value="PSBD"/>
    <property type="match status" value="1"/>
</dbReference>
<dbReference type="Proteomes" id="UP000267469">
    <property type="component" value="Unassembled WGS sequence"/>
</dbReference>
<dbReference type="GO" id="GO:0005829">
    <property type="term" value="C:cytosol"/>
    <property type="evidence" value="ECO:0007669"/>
    <property type="project" value="TreeGrafter"/>
</dbReference>
<comment type="catalytic activity">
    <reaction evidence="10 11">
        <text>N(6)-[(R)-dihydrolipoyl]-L-lysyl-[protein] + succinyl-CoA = N(6)-[(R)-S(8)-succinyldihydrolipoyl]-L-lysyl-[protein] + CoA</text>
        <dbReference type="Rhea" id="RHEA:15213"/>
        <dbReference type="Rhea" id="RHEA-COMP:10475"/>
        <dbReference type="Rhea" id="RHEA-COMP:20092"/>
        <dbReference type="ChEBI" id="CHEBI:57287"/>
        <dbReference type="ChEBI" id="CHEBI:57292"/>
        <dbReference type="ChEBI" id="CHEBI:83100"/>
        <dbReference type="ChEBI" id="CHEBI:83120"/>
        <dbReference type="EC" id="2.3.1.61"/>
    </reaction>
</comment>
<dbReference type="GO" id="GO:0033512">
    <property type="term" value="P:L-lysine catabolic process to acetyl-CoA via saccharopine"/>
    <property type="evidence" value="ECO:0007669"/>
    <property type="project" value="UniProtKB-UniRule"/>
</dbReference>
<dbReference type="SUPFAM" id="SSF52777">
    <property type="entry name" value="CoA-dependent acyltransferases"/>
    <property type="match status" value="1"/>
</dbReference>
<dbReference type="InterPro" id="IPR004167">
    <property type="entry name" value="PSBD"/>
</dbReference>
<evidence type="ECO:0000313" key="15">
    <source>
        <dbReference type="EMBL" id="RNL88742.1"/>
    </source>
</evidence>
<dbReference type="Pfam" id="PF02817">
    <property type="entry name" value="E3_binding"/>
    <property type="match status" value="1"/>
</dbReference>
<evidence type="ECO:0000256" key="12">
    <source>
        <dbReference type="SAM" id="MobiDB-lite"/>
    </source>
</evidence>